<name>X0WG31_9ZZZZ</name>
<organism evidence="2">
    <name type="scientific">marine sediment metagenome</name>
    <dbReference type="NCBI Taxonomy" id="412755"/>
    <lineage>
        <taxon>unclassified sequences</taxon>
        <taxon>metagenomes</taxon>
        <taxon>ecological metagenomes</taxon>
    </lineage>
</organism>
<dbReference type="AlphaFoldDB" id="X0WG31"/>
<feature type="compositionally biased region" description="Basic and acidic residues" evidence="1">
    <location>
        <begin position="46"/>
        <end position="59"/>
    </location>
</feature>
<reference evidence="2" key="1">
    <citation type="journal article" date="2014" name="Front. Microbiol.">
        <title>High frequency of phylogenetically diverse reductive dehalogenase-homologous genes in deep subseafloor sedimentary metagenomes.</title>
        <authorList>
            <person name="Kawai M."/>
            <person name="Futagami T."/>
            <person name="Toyoda A."/>
            <person name="Takaki Y."/>
            <person name="Nishi S."/>
            <person name="Hori S."/>
            <person name="Arai W."/>
            <person name="Tsubouchi T."/>
            <person name="Morono Y."/>
            <person name="Uchiyama I."/>
            <person name="Ito T."/>
            <person name="Fujiyama A."/>
            <person name="Inagaki F."/>
            <person name="Takami H."/>
        </authorList>
    </citation>
    <scope>NUCLEOTIDE SEQUENCE</scope>
    <source>
        <strain evidence="2">Expedition CK06-06</strain>
    </source>
</reference>
<dbReference type="EMBL" id="BARS01034543">
    <property type="protein sequence ID" value="GAG23458.1"/>
    <property type="molecule type" value="Genomic_DNA"/>
</dbReference>
<feature type="region of interest" description="Disordered" evidence="1">
    <location>
        <begin position="37"/>
        <end position="59"/>
    </location>
</feature>
<evidence type="ECO:0000313" key="2">
    <source>
        <dbReference type="EMBL" id="GAG23458.1"/>
    </source>
</evidence>
<accession>X0WG31</accession>
<sequence>MTKYERLCKDVESLAEELFSETDANVIDLQGLPDSSITGMRLIRPSSKETKDRRKQGEK</sequence>
<comment type="caution">
    <text evidence="2">The sequence shown here is derived from an EMBL/GenBank/DDBJ whole genome shotgun (WGS) entry which is preliminary data.</text>
</comment>
<protein>
    <submittedName>
        <fullName evidence="2">Uncharacterized protein</fullName>
    </submittedName>
</protein>
<gene>
    <name evidence="2" type="ORF">S01H1_53351</name>
</gene>
<proteinExistence type="predicted"/>
<evidence type="ECO:0000256" key="1">
    <source>
        <dbReference type="SAM" id="MobiDB-lite"/>
    </source>
</evidence>